<dbReference type="EMBL" id="CAADFA010000103">
    <property type="protein sequence ID" value="VFJ51981.1"/>
    <property type="molecule type" value="Genomic_DNA"/>
</dbReference>
<name>A0A450SF48_9GAMM</name>
<dbReference type="PANTHER" id="PTHR30469">
    <property type="entry name" value="MULTIDRUG RESISTANCE PROTEIN MDTA"/>
    <property type="match status" value="1"/>
</dbReference>
<evidence type="ECO:0000313" key="4">
    <source>
        <dbReference type="EMBL" id="VFK08984.1"/>
    </source>
</evidence>
<dbReference type="EMBL" id="CAADFL010000090">
    <property type="protein sequence ID" value="VFK08984.1"/>
    <property type="molecule type" value="Genomic_DNA"/>
</dbReference>
<gene>
    <name evidence="2" type="ORF">BECKFM1743A_GA0114220_100937</name>
    <name evidence="4" type="ORF">BECKFM1743B_GA0114221_100902</name>
    <name evidence="3" type="ORF">BECKFM1743C_GA0114222_101037</name>
</gene>
<proteinExistence type="inferred from homology"/>
<dbReference type="GO" id="GO:1990281">
    <property type="term" value="C:efflux pump complex"/>
    <property type="evidence" value="ECO:0007669"/>
    <property type="project" value="TreeGrafter"/>
</dbReference>
<dbReference type="NCBIfam" id="TIGR01730">
    <property type="entry name" value="RND_mfp"/>
    <property type="match status" value="1"/>
</dbReference>
<evidence type="ECO:0000313" key="3">
    <source>
        <dbReference type="EMBL" id="VFJ51981.1"/>
    </source>
</evidence>
<dbReference type="AlphaFoldDB" id="A0A450SF48"/>
<dbReference type="SUPFAM" id="SSF111369">
    <property type="entry name" value="HlyD-like secretion proteins"/>
    <property type="match status" value="1"/>
</dbReference>
<dbReference type="EMBL" id="CAADEZ010000093">
    <property type="protein sequence ID" value="VFJ51410.1"/>
    <property type="molecule type" value="Genomic_DNA"/>
</dbReference>
<evidence type="ECO:0000256" key="1">
    <source>
        <dbReference type="ARBA" id="ARBA00009477"/>
    </source>
</evidence>
<organism evidence="2">
    <name type="scientific">Candidatus Kentrum sp. FM</name>
    <dbReference type="NCBI Taxonomy" id="2126340"/>
    <lineage>
        <taxon>Bacteria</taxon>
        <taxon>Pseudomonadati</taxon>
        <taxon>Pseudomonadota</taxon>
        <taxon>Gammaproteobacteria</taxon>
        <taxon>Candidatus Kentrum</taxon>
    </lineage>
</organism>
<dbReference type="InterPro" id="IPR006143">
    <property type="entry name" value="RND_pump_MFP"/>
</dbReference>
<protein>
    <submittedName>
        <fullName evidence="2">RND family efflux transporter, MFP subunit</fullName>
    </submittedName>
</protein>
<dbReference type="Gene3D" id="1.10.287.470">
    <property type="entry name" value="Helix hairpin bin"/>
    <property type="match status" value="1"/>
</dbReference>
<sequence>MKCEKSVMRNLSFIYRSFFTAFFFVSSGIFRGHRLLWLLLLSAPAWAEQPPPAAVPSQFTAEIHAKLTARRETILSSELATKVQRISVRDGQRFTGKHELVRLDCALEQARLAKFKATLAGAQESASVQQRLLDLNSAGTLEVALAKIEVDKARADVRAQSVVLSKCTIRAPFSGRVVQVVAKEHQFVKVGDPLLEILDDSSLEIDFIVPSHWLVWLEAGRKFSVVINETGRAYPGKILRLGARADPVSQSVQIMGAIDGTFPELIPGMSGLVTITPP</sequence>
<dbReference type="GO" id="GO:0015562">
    <property type="term" value="F:efflux transmembrane transporter activity"/>
    <property type="evidence" value="ECO:0007669"/>
    <property type="project" value="TreeGrafter"/>
</dbReference>
<dbReference type="Gene3D" id="2.40.50.100">
    <property type="match status" value="1"/>
</dbReference>
<reference evidence="2" key="1">
    <citation type="submission" date="2019-02" db="EMBL/GenBank/DDBJ databases">
        <authorList>
            <person name="Gruber-Vodicka R. H."/>
            <person name="Seah K. B. B."/>
        </authorList>
    </citation>
    <scope>NUCLEOTIDE SEQUENCE</scope>
    <source>
        <strain evidence="2">BECK_BZ163</strain>
        <strain evidence="4">BECK_BZ164</strain>
        <strain evidence="3">BECK_BZ165</strain>
    </source>
</reference>
<evidence type="ECO:0000313" key="2">
    <source>
        <dbReference type="EMBL" id="VFJ51410.1"/>
    </source>
</evidence>
<dbReference type="Gene3D" id="2.40.30.170">
    <property type="match status" value="1"/>
</dbReference>
<accession>A0A450SF48</accession>
<comment type="similarity">
    <text evidence="1">Belongs to the membrane fusion protein (MFP) (TC 8.A.1) family.</text>
</comment>